<sequence length="296" mass="33295">MGSGSTLAQRALGRELRRLRNAKGMGQSQAARIAETSHQTIGRIEEGQTTRITSLQVNALCDSYGATDEERRICLDLVKEIRASREGKVTASWWRAYADAQTTGFDHYLALEDAANKLTIWQLMIVPGLLQTPEYRRAIAWAESPDLPSEQLERRIEWQTHRQERLKDPELHIAAFLSEAVLRDQVGGKAVIAGQIRQLIALSELPNIDIRVTPFSAGPHVGRFAGSFTMVEFPVLSANLVPPPIVYSEGYAGDLYLERETEIRRYQRVVREITRVALDGVESKKLMSEICKEHSR</sequence>
<evidence type="ECO:0000313" key="2">
    <source>
        <dbReference type="EMBL" id="PSR64164.1"/>
    </source>
</evidence>
<dbReference type="EMBL" id="PYHS01000004">
    <property type="protein sequence ID" value="PSR64164.1"/>
    <property type="molecule type" value="Genomic_DNA"/>
</dbReference>
<proteinExistence type="predicted"/>
<dbReference type="SUPFAM" id="SSF47413">
    <property type="entry name" value="lambda repressor-like DNA-binding domains"/>
    <property type="match status" value="1"/>
</dbReference>
<dbReference type="GO" id="GO:0003677">
    <property type="term" value="F:DNA binding"/>
    <property type="evidence" value="ECO:0007669"/>
    <property type="project" value="InterPro"/>
</dbReference>
<evidence type="ECO:0000259" key="1">
    <source>
        <dbReference type="PROSITE" id="PS50943"/>
    </source>
</evidence>
<dbReference type="InterPro" id="IPR010982">
    <property type="entry name" value="Lambda_DNA-bd_dom_sf"/>
</dbReference>
<dbReference type="InterPro" id="IPR001387">
    <property type="entry name" value="Cro/C1-type_HTH"/>
</dbReference>
<dbReference type="SMART" id="SM00530">
    <property type="entry name" value="HTH_XRE"/>
    <property type="match status" value="1"/>
</dbReference>
<comment type="caution">
    <text evidence="2">The sequence shown here is derived from an EMBL/GenBank/DDBJ whole genome shotgun (WGS) entry which is preliminary data.</text>
</comment>
<dbReference type="Gene3D" id="1.10.260.40">
    <property type="entry name" value="lambda repressor-like DNA-binding domains"/>
    <property type="match status" value="1"/>
</dbReference>
<reference evidence="2 3" key="1">
    <citation type="submission" date="2018-02" db="EMBL/GenBank/DDBJ databases">
        <title>8 Nocardia nova and 1 Nocardia cyriacigeorgica strain used for evolution to TMP-SMX.</title>
        <authorList>
            <person name="Mehta H."/>
            <person name="Weng J."/>
            <person name="Shamoo Y."/>
        </authorList>
    </citation>
    <scope>NUCLEOTIDE SEQUENCE [LARGE SCALE GENOMIC DNA]</scope>
    <source>
        <strain evidence="2 3">ATCC 33727</strain>
    </source>
</reference>
<gene>
    <name evidence="2" type="ORF">C8259_10140</name>
</gene>
<dbReference type="Pfam" id="PF13560">
    <property type="entry name" value="HTH_31"/>
    <property type="match status" value="1"/>
</dbReference>
<accession>A0A2T2Z8S9</accession>
<dbReference type="PROSITE" id="PS50943">
    <property type="entry name" value="HTH_CROC1"/>
    <property type="match status" value="1"/>
</dbReference>
<organism evidence="2 3">
    <name type="scientific">Nocardia nova</name>
    <dbReference type="NCBI Taxonomy" id="37330"/>
    <lineage>
        <taxon>Bacteria</taxon>
        <taxon>Bacillati</taxon>
        <taxon>Actinomycetota</taxon>
        <taxon>Actinomycetes</taxon>
        <taxon>Mycobacteriales</taxon>
        <taxon>Nocardiaceae</taxon>
        <taxon>Nocardia</taxon>
    </lineage>
</organism>
<dbReference type="InterPro" id="IPR043917">
    <property type="entry name" value="DUF5753"/>
</dbReference>
<dbReference type="Pfam" id="PF19054">
    <property type="entry name" value="DUF5753"/>
    <property type="match status" value="1"/>
</dbReference>
<dbReference type="AlphaFoldDB" id="A0A2T2Z8S9"/>
<dbReference type="RefSeq" id="WP_063909231.1">
    <property type="nucleotide sequence ID" value="NZ_PYHS01000004.1"/>
</dbReference>
<feature type="domain" description="HTH cro/C1-type" evidence="1">
    <location>
        <begin position="16"/>
        <end position="71"/>
    </location>
</feature>
<dbReference type="CDD" id="cd00093">
    <property type="entry name" value="HTH_XRE"/>
    <property type="match status" value="1"/>
</dbReference>
<evidence type="ECO:0000313" key="3">
    <source>
        <dbReference type="Proteomes" id="UP000241647"/>
    </source>
</evidence>
<name>A0A2T2Z8S9_9NOCA</name>
<dbReference type="Proteomes" id="UP000241647">
    <property type="component" value="Unassembled WGS sequence"/>
</dbReference>
<protein>
    <submittedName>
        <fullName evidence="2">XRE family transcriptional regulator</fullName>
    </submittedName>
</protein>